<dbReference type="HOGENOM" id="CLU_057366_2_0_1"/>
<dbReference type="GO" id="GO:0032541">
    <property type="term" value="C:cortical endoplasmic reticulum"/>
    <property type="evidence" value="ECO:0007669"/>
    <property type="project" value="TreeGrafter"/>
</dbReference>
<feature type="transmembrane region" description="Helical" evidence="10">
    <location>
        <begin position="93"/>
        <end position="111"/>
    </location>
</feature>
<sequence>MICVECSEPIEALYYKYKGDHIKLTVCDVCHKVADKYVEYDNVLLFIDLMLLKQQAYRHLIYNHLVNQTNQCTFVNNPESTAKVSFIRKYDKTLRLLVLVLLFEVYLTWAYEEKNYIESHSRRPTATTRVILEHTNVLSQYAFFLCKAIIEFFLVDITVQVLLYFWLNFGSAETITFKKIQPHVLSSTLRRASVSPELSDYSDDSSSVSVVTTVQQFHYSRSFFVVIISTTILVSNLIKLFPIVMLIWPYDISILNLTKTLVQFIHTIILIETIHIVLLNNPKNDYWRVTICVLCGNIIKTSISQLILVSIVSKMFGLPWLELAKDEYLAIQQKALVFEELLK</sequence>
<dbReference type="Pfam" id="PF04161">
    <property type="entry name" value="Arv1"/>
    <property type="match status" value="1"/>
</dbReference>
<evidence type="ECO:0000256" key="1">
    <source>
        <dbReference type="ARBA" id="ARBA00004477"/>
    </source>
</evidence>
<dbReference type="Proteomes" id="UP000019384">
    <property type="component" value="Unassembled WGS sequence"/>
</dbReference>
<evidence type="ECO:0000256" key="5">
    <source>
        <dbReference type="ARBA" id="ARBA00022824"/>
    </source>
</evidence>
<reference evidence="11" key="2">
    <citation type="submission" date="2014-02" db="EMBL/GenBank/DDBJ databases">
        <title>Complete DNA sequence of /Kuraishia capsulata/ illustrates novel genomic features among budding yeasts (/Saccharomycotina/).</title>
        <authorList>
            <person name="Morales L."/>
            <person name="Noel B."/>
            <person name="Porcel B."/>
            <person name="Marcet-Houben M."/>
            <person name="Hullo M-F."/>
            <person name="Sacerdot C."/>
            <person name="Tekaia F."/>
            <person name="Leh-Louis V."/>
            <person name="Despons L."/>
            <person name="Khanna V."/>
            <person name="Aury J-M."/>
            <person name="Barbe V."/>
            <person name="Couloux A."/>
            <person name="Labadie K."/>
            <person name="Pelletier E."/>
            <person name="Souciet J-L."/>
            <person name="Boekhout T."/>
            <person name="Gabaldon T."/>
            <person name="Wincker P."/>
            <person name="Dujon B."/>
        </authorList>
    </citation>
    <scope>NUCLEOTIDE SEQUENCE</scope>
    <source>
        <strain evidence="11">CBS 1993</strain>
    </source>
</reference>
<reference evidence="11" key="1">
    <citation type="submission" date="2013-12" db="EMBL/GenBank/DDBJ databases">
        <authorList>
            <person name="Genoscope - CEA"/>
        </authorList>
    </citation>
    <scope>NUCLEOTIDE SEQUENCE</scope>
    <source>
        <strain evidence="11">CBS 1993</strain>
    </source>
</reference>
<dbReference type="GO" id="GO:0097036">
    <property type="term" value="P:regulation of plasma membrane sterol distribution"/>
    <property type="evidence" value="ECO:0007669"/>
    <property type="project" value="UniProtKB-UniRule"/>
</dbReference>
<accession>W6MX81</accession>
<keyword evidence="8 10" id="KW-0443">Lipid metabolism</keyword>
<dbReference type="PANTHER" id="PTHR14467">
    <property type="entry name" value="ARV1"/>
    <property type="match status" value="1"/>
</dbReference>
<dbReference type="InterPro" id="IPR007290">
    <property type="entry name" value="Arv1"/>
</dbReference>
<dbReference type="GO" id="GO:0032366">
    <property type="term" value="P:intracellular sterol transport"/>
    <property type="evidence" value="ECO:0007669"/>
    <property type="project" value="UniProtKB-UniRule"/>
</dbReference>
<dbReference type="GO" id="GO:0016125">
    <property type="term" value="P:sterol metabolic process"/>
    <property type="evidence" value="ECO:0007669"/>
    <property type="project" value="UniProtKB-UniRule"/>
</dbReference>
<feature type="transmembrane region" description="Helical" evidence="10">
    <location>
        <begin position="141"/>
        <end position="167"/>
    </location>
</feature>
<keyword evidence="9 10" id="KW-0472">Membrane</keyword>
<evidence type="ECO:0000313" key="11">
    <source>
        <dbReference type="EMBL" id="CDK28430.1"/>
    </source>
</evidence>
<dbReference type="GO" id="GO:0005789">
    <property type="term" value="C:endoplasmic reticulum membrane"/>
    <property type="evidence" value="ECO:0007669"/>
    <property type="project" value="UniProtKB-SubCell"/>
</dbReference>
<feature type="transmembrane region" description="Helical" evidence="10">
    <location>
        <begin position="260"/>
        <end position="279"/>
    </location>
</feature>
<gene>
    <name evidence="11" type="ORF">KUCA_T00004412001</name>
</gene>
<feature type="transmembrane region" description="Helical" evidence="10">
    <location>
        <begin position="291"/>
        <end position="312"/>
    </location>
</feature>
<evidence type="ECO:0000256" key="2">
    <source>
        <dbReference type="ARBA" id="ARBA00009187"/>
    </source>
</evidence>
<comment type="similarity">
    <text evidence="2 10">Belongs to the ARV1 family.</text>
</comment>
<dbReference type="STRING" id="1382522.W6MX81"/>
<keyword evidence="5 10" id="KW-0256">Endoplasmic reticulum</keyword>
<dbReference type="EMBL" id="HG793129">
    <property type="protein sequence ID" value="CDK28430.1"/>
    <property type="molecule type" value="Genomic_DNA"/>
</dbReference>
<keyword evidence="12" id="KW-1185">Reference proteome</keyword>
<dbReference type="RefSeq" id="XP_022460420.1">
    <property type="nucleotide sequence ID" value="XM_022601145.1"/>
</dbReference>
<keyword evidence="10" id="KW-0333">Golgi apparatus</keyword>
<proteinExistence type="inferred from homology"/>
<keyword evidence="3 10" id="KW-0813">Transport</keyword>
<protein>
    <recommendedName>
        <fullName evidence="10">Protein ARV</fullName>
    </recommendedName>
</protein>
<evidence type="ECO:0000256" key="3">
    <source>
        <dbReference type="ARBA" id="ARBA00022448"/>
    </source>
</evidence>
<keyword evidence="6 10" id="KW-1133">Transmembrane helix</keyword>
<keyword evidence="7 10" id="KW-0445">Lipid transport</keyword>
<comment type="function">
    <text evidence="10">Regulates also the sphingolipid metabolism.</text>
</comment>
<dbReference type="GeneID" id="34521808"/>
<dbReference type="OrthoDB" id="2192830at2759"/>
<feature type="transmembrane region" description="Helical" evidence="10">
    <location>
        <begin position="223"/>
        <end position="248"/>
    </location>
</feature>
<keyword evidence="10" id="KW-0746">Sphingolipid metabolism</keyword>
<dbReference type="PANTHER" id="PTHR14467:SF0">
    <property type="entry name" value="PROTEIN ARV1"/>
    <property type="match status" value="1"/>
</dbReference>
<dbReference type="AlphaFoldDB" id="W6MX81"/>
<evidence type="ECO:0000256" key="9">
    <source>
        <dbReference type="ARBA" id="ARBA00023136"/>
    </source>
</evidence>
<dbReference type="GO" id="GO:0006665">
    <property type="term" value="P:sphingolipid metabolic process"/>
    <property type="evidence" value="ECO:0007669"/>
    <property type="project" value="UniProtKB-UniRule"/>
</dbReference>
<dbReference type="GO" id="GO:0000139">
    <property type="term" value="C:Golgi membrane"/>
    <property type="evidence" value="ECO:0007669"/>
    <property type="project" value="UniProtKB-SubCell"/>
</dbReference>
<comment type="subcellular location">
    <subcellularLocation>
        <location evidence="1 10">Endoplasmic reticulum membrane</location>
        <topology evidence="1 10">Multi-pass membrane protein</topology>
    </subcellularLocation>
    <subcellularLocation>
        <location evidence="10">Golgi apparatus membrane</location>
        <topology evidence="10">Multi-pass membrane protein</topology>
    </subcellularLocation>
</comment>
<evidence type="ECO:0000256" key="6">
    <source>
        <dbReference type="ARBA" id="ARBA00022989"/>
    </source>
</evidence>
<evidence type="ECO:0000313" key="12">
    <source>
        <dbReference type="Proteomes" id="UP000019384"/>
    </source>
</evidence>
<keyword evidence="4 10" id="KW-0812">Transmembrane</keyword>
<evidence type="ECO:0000256" key="10">
    <source>
        <dbReference type="RuleBase" id="RU368065"/>
    </source>
</evidence>
<organism evidence="11 12">
    <name type="scientific">Kuraishia capsulata CBS 1993</name>
    <dbReference type="NCBI Taxonomy" id="1382522"/>
    <lineage>
        <taxon>Eukaryota</taxon>
        <taxon>Fungi</taxon>
        <taxon>Dikarya</taxon>
        <taxon>Ascomycota</taxon>
        <taxon>Saccharomycotina</taxon>
        <taxon>Pichiomycetes</taxon>
        <taxon>Pichiales</taxon>
        <taxon>Pichiaceae</taxon>
        <taxon>Kuraishia</taxon>
    </lineage>
</organism>
<evidence type="ECO:0000256" key="7">
    <source>
        <dbReference type="ARBA" id="ARBA00023055"/>
    </source>
</evidence>
<comment type="function">
    <text evidence="10">Mediator of sterol homeostasis involved in sterol uptake, trafficking and distribution into membranes.</text>
</comment>
<name>W6MX81_9ASCO</name>
<evidence type="ECO:0000256" key="8">
    <source>
        <dbReference type="ARBA" id="ARBA00023098"/>
    </source>
</evidence>
<evidence type="ECO:0000256" key="4">
    <source>
        <dbReference type="ARBA" id="ARBA00022692"/>
    </source>
</evidence>